<evidence type="ECO:0000256" key="1">
    <source>
        <dbReference type="SAM" id="MobiDB-lite"/>
    </source>
</evidence>
<dbReference type="Ensembl" id="ENSMCST00000003493.1">
    <property type="protein sequence ID" value="ENSMCSP00000003419.1"/>
    <property type="gene ID" value="ENSMCSG00000002450.1"/>
</dbReference>
<feature type="compositionally biased region" description="Basic and acidic residues" evidence="1">
    <location>
        <begin position="143"/>
        <end position="159"/>
    </location>
</feature>
<dbReference type="GO" id="GO:0008017">
    <property type="term" value="F:microtubule binding"/>
    <property type="evidence" value="ECO:0007669"/>
    <property type="project" value="TreeGrafter"/>
</dbReference>
<evidence type="ECO:0000313" key="4">
    <source>
        <dbReference type="Proteomes" id="UP000694560"/>
    </source>
</evidence>
<evidence type="ECO:0000313" key="3">
    <source>
        <dbReference type="Ensembl" id="ENSMCSP00000003419.1"/>
    </source>
</evidence>
<sequence length="253" mass="27438">MSLESSQFHIPSIVHPPMGPDTSLVSLYRWLDTVPLSRPRRNIARDFSDGVLAAEVVKFFLPSMVELHSFVPTSSTAQKVANWGHLNRKVLSKLNLLVPEAMIQQLVQSRPGMAEQLLQLLRDKIQERQRLRRAGAGQVRGTGDGESRGQADGEGRADHRITGRGREIPRCGLSGCPSRKELSGAGDPSLGLSAHLQCPGMCGEGLQPGGRREVRDGRGRTSLGSGGFMGSLWVWEVPHWGLGGSPVEVLGRA</sequence>
<organism evidence="3 4">
    <name type="scientific">Malurus cyaneus samueli</name>
    <dbReference type="NCBI Taxonomy" id="2593467"/>
    <lineage>
        <taxon>Eukaryota</taxon>
        <taxon>Metazoa</taxon>
        <taxon>Chordata</taxon>
        <taxon>Craniata</taxon>
        <taxon>Vertebrata</taxon>
        <taxon>Euteleostomi</taxon>
        <taxon>Archelosauria</taxon>
        <taxon>Archosauria</taxon>
        <taxon>Dinosauria</taxon>
        <taxon>Saurischia</taxon>
        <taxon>Theropoda</taxon>
        <taxon>Coelurosauria</taxon>
        <taxon>Aves</taxon>
        <taxon>Neognathae</taxon>
        <taxon>Neoaves</taxon>
        <taxon>Telluraves</taxon>
        <taxon>Australaves</taxon>
        <taxon>Passeriformes</taxon>
        <taxon>Meliphagoidea</taxon>
        <taxon>Maluridae</taxon>
        <taxon>Malurus</taxon>
    </lineage>
</organism>
<name>A0A8C5T9M9_9PASS</name>
<dbReference type="PROSITE" id="PS50021">
    <property type="entry name" value="CH"/>
    <property type="match status" value="1"/>
</dbReference>
<dbReference type="PANTHER" id="PTHR12509:SF9">
    <property type="entry name" value="SPERM FLAGELLAR PROTEIN 1 ISOFORM X1"/>
    <property type="match status" value="1"/>
</dbReference>
<feature type="domain" description="Calponin-homology (CH)" evidence="2">
    <location>
        <begin position="21"/>
        <end position="126"/>
    </location>
</feature>
<dbReference type="GO" id="GO:0005930">
    <property type="term" value="C:axoneme"/>
    <property type="evidence" value="ECO:0007669"/>
    <property type="project" value="TreeGrafter"/>
</dbReference>
<dbReference type="InterPro" id="IPR010441">
    <property type="entry name" value="CH_2"/>
</dbReference>
<dbReference type="GO" id="GO:0051493">
    <property type="term" value="P:regulation of cytoskeleton organization"/>
    <property type="evidence" value="ECO:0007669"/>
    <property type="project" value="TreeGrafter"/>
</dbReference>
<dbReference type="Gene3D" id="1.10.418.10">
    <property type="entry name" value="Calponin-like domain"/>
    <property type="match status" value="1"/>
</dbReference>
<dbReference type="FunFam" id="1.10.418.10:FF:000059">
    <property type="entry name" value="RIKEN cDNA 6430531B16 gene"/>
    <property type="match status" value="1"/>
</dbReference>
<reference evidence="3" key="1">
    <citation type="submission" date="2025-08" db="UniProtKB">
        <authorList>
            <consortium name="Ensembl"/>
        </authorList>
    </citation>
    <scope>IDENTIFICATION</scope>
</reference>
<keyword evidence="4" id="KW-1185">Reference proteome</keyword>
<evidence type="ECO:0000259" key="2">
    <source>
        <dbReference type="PROSITE" id="PS50021"/>
    </source>
</evidence>
<accession>A0A8C5T9M9</accession>
<dbReference type="Proteomes" id="UP000694560">
    <property type="component" value="Unplaced"/>
</dbReference>
<reference evidence="3" key="2">
    <citation type="submission" date="2025-09" db="UniProtKB">
        <authorList>
            <consortium name="Ensembl"/>
        </authorList>
    </citation>
    <scope>IDENTIFICATION</scope>
</reference>
<feature type="region of interest" description="Disordered" evidence="1">
    <location>
        <begin position="132"/>
        <end position="159"/>
    </location>
</feature>
<dbReference type="InterPro" id="IPR052111">
    <property type="entry name" value="Spermatogenesis_Ciliary_MAP"/>
</dbReference>
<dbReference type="Pfam" id="PF06294">
    <property type="entry name" value="CH_2"/>
    <property type="match status" value="1"/>
</dbReference>
<dbReference type="AlphaFoldDB" id="A0A8C5T9M9"/>
<dbReference type="SUPFAM" id="SSF47576">
    <property type="entry name" value="Calponin-homology domain, CH-domain"/>
    <property type="match status" value="1"/>
</dbReference>
<protein>
    <submittedName>
        <fullName evidence="3">Sperm flagellar 1</fullName>
    </submittedName>
</protein>
<dbReference type="InterPro" id="IPR036872">
    <property type="entry name" value="CH_dom_sf"/>
</dbReference>
<proteinExistence type="predicted"/>
<dbReference type="InterPro" id="IPR001715">
    <property type="entry name" value="CH_dom"/>
</dbReference>
<dbReference type="PANTHER" id="PTHR12509">
    <property type="entry name" value="SPERMATOGENESIS-ASSOCIATED 4-RELATED"/>
    <property type="match status" value="1"/>
</dbReference>